<evidence type="ECO:0000256" key="2">
    <source>
        <dbReference type="ARBA" id="ARBA00008098"/>
    </source>
</evidence>
<dbReference type="Gene3D" id="1.10.238.270">
    <property type="match status" value="1"/>
</dbReference>
<dbReference type="InterPro" id="IPR052295">
    <property type="entry name" value="Odorant-binding_protein"/>
</dbReference>
<dbReference type="EnsemblMetazoa" id="AAEL023262-RA">
    <property type="protein sequence ID" value="AAEL023262-PA"/>
    <property type="gene ID" value="AAEL023262"/>
</dbReference>
<name>A0A6I8TQH9_AEDAE</name>
<dbReference type="PANTHER" id="PTHR21066">
    <property type="entry name" value="ODORANT-BINDING PROTEIN 59A-RELATED"/>
    <property type="match status" value="1"/>
</dbReference>
<evidence type="ECO:0000256" key="3">
    <source>
        <dbReference type="ARBA" id="ARBA00022448"/>
    </source>
</evidence>
<evidence type="ECO:0000256" key="4">
    <source>
        <dbReference type="ARBA" id="ARBA00022525"/>
    </source>
</evidence>
<evidence type="ECO:0000256" key="1">
    <source>
        <dbReference type="ARBA" id="ARBA00004613"/>
    </source>
</evidence>
<dbReference type="OrthoDB" id="7733267at2759"/>
<keyword evidence="3" id="KW-0813">Transport</keyword>
<evidence type="ECO:0000313" key="7">
    <source>
        <dbReference type="Proteomes" id="UP000008820"/>
    </source>
</evidence>
<gene>
    <name evidence="6" type="primary">110675946</name>
</gene>
<reference evidence="6" key="2">
    <citation type="submission" date="2020-05" db="UniProtKB">
        <authorList>
            <consortium name="EnsemblMetazoa"/>
        </authorList>
    </citation>
    <scope>IDENTIFICATION</scope>
    <source>
        <strain evidence="6">LVP_AGWG</strain>
    </source>
</reference>
<proteinExistence type="inferred from homology"/>
<protein>
    <submittedName>
        <fullName evidence="6">Uncharacterized protein</fullName>
    </submittedName>
</protein>
<comment type="similarity">
    <text evidence="2">Belongs to the PBP/GOBP family.</text>
</comment>
<sequence length="101" mass="11934">MECYFKELGIIDGLTLNMERVKQHLANVEERAREFYETAYKTCDDELDEDKHKFHVVMCSPYPTAIQKCVQEKMIQQCPEEYFVKSELCDQVKNGDKLCEN</sequence>
<keyword evidence="7" id="KW-1185">Reference proteome</keyword>
<dbReference type="FunCoup" id="A0A6I8TQH9">
    <property type="interactions" value="5"/>
</dbReference>
<keyword evidence="4" id="KW-0964">Secreted</keyword>
<accession>A0A6I8TQH9</accession>
<evidence type="ECO:0000256" key="5">
    <source>
        <dbReference type="ARBA" id="ARBA00023157"/>
    </source>
</evidence>
<keyword evidence="5" id="KW-1015">Disulfide bond</keyword>
<dbReference type="AlphaFoldDB" id="A0A6I8TQH9"/>
<dbReference type="GO" id="GO:0005576">
    <property type="term" value="C:extracellular region"/>
    <property type="evidence" value="ECO:0007669"/>
    <property type="project" value="UniProtKB-SubCell"/>
</dbReference>
<evidence type="ECO:0000313" key="6">
    <source>
        <dbReference type="EnsemblMetazoa" id="AAEL023262-PA"/>
    </source>
</evidence>
<dbReference type="PANTHER" id="PTHR21066:SF15">
    <property type="entry name" value="GH25962P-RELATED"/>
    <property type="match status" value="1"/>
</dbReference>
<comment type="subcellular location">
    <subcellularLocation>
        <location evidence="1">Secreted</location>
    </subcellularLocation>
</comment>
<organism evidence="6 7">
    <name type="scientific">Aedes aegypti</name>
    <name type="common">Yellowfever mosquito</name>
    <name type="synonym">Culex aegypti</name>
    <dbReference type="NCBI Taxonomy" id="7159"/>
    <lineage>
        <taxon>Eukaryota</taxon>
        <taxon>Metazoa</taxon>
        <taxon>Ecdysozoa</taxon>
        <taxon>Arthropoda</taxon>
        <taxon>Hexapoda</taxon>
        <taxon>Insecta</taxon>
        <taxon>Pterygota</taxon>
        <taxon>Neoptera</taxon>
        <taxon>Endopterygota</taxon>
        <taxon>Diptera</taxon>
        <taxon>Nematocera</taxon>
        <taxon>Culicoidea</taxon>
        <taxon>Culicidae</taxon>
        <taxon>Culicinae</taxon>
        <taxon>Aedini</taxon>
        <taxon>Aedes</taxon>
        <taxon>Stegomyia</taxon>
    </lineage>
</organism>
<reference evidence="6 7" key="1">
    <citation type="submission" date="2017-06" db="EMBL/GenBank/DDBJ databases">
        <title>Aedes aegypti genome working group (AGWG) sequencing and assembly.</title>
        <authorList>
            <consortium name="Aedes aegypti Genome Working Group (AGWG)"/>
            <person name="Matthews B.J."/>
        </authorList>
    </citation>
    <scope>NUCLEOTIDE SEQUENCE [LARGE SCALE GENOMIC DNA]</scope>
    <source>
        <strain evidence="6 7">LVP_AGWG</strain>
    </source>
</reference>
<dbReference type="Proteomes" id="UP000008820">
    <property type="component" value="Chromosome 2"/>
</dbReference>
<dbReference type="InParanoid" id="A0A6I8TQH9"/>